<organism evidence="2 3">
    <name type="scientific">Faecalibacterium cf. prausnitzii KLE1255</name>
    <dbReference type="NCBI Taxonomy" id="748224"/>
    <lineage>
        <taxon>Bacteria</taxon>
        <taxon>Bacillati</taxon>
        <taxon>Bacillota</taxon>
        <taxon>Clostridia</taxon>
        <taxon>Eubacteriales</taxon>
        <taxon>Oscillospiraceae</taxon>
        <taxon>Faecalibacterium</taxon>
    </lineage>
</organism>
<dbReference type="OrthoDB" id="6830434at2"/>
<sequence length="519" mass="55403">MKTVVQPYDEEVDVTVLEVDMPEPELLEQKTGSPEVTPEDWEKVKPIYTDFMQSYTSHPEQPVEQWLGGKLQEYLPEEPSEEIHKMTDEIVTTLHRNEAMHQSLQEAVANGRSRESWFAAQTQKSISAMSAQEASVYLAGLDKALDTANEQLYHTINTKAGVPSQNPNLDGYIAEQYHAQTFNLNAEATGSEYRAKVLEPDGAYGKNSVDVVIVDGEGKIVKRYQCKYGQDSHATGEMFEKGDYRGQGKLIPDGQEIEKKSSNVIEAPDGTTSKPLSKEKAKQMQEEAQSGNWSELNWNEYQVKDLAMGIGKQAGTAALQGAVIGAGMTVAQKVWNGEEIDGQEVVEAALTGGADFGVKAATAGALKVASEKEILSVIPKGTPAGTFANIAYVAVENVKVLGKVATGELTLREGFEKMQETTVSTVAGLASMSKGAAIGGAVGLAFGPVGAAVGGFVGGTVAYMAGSKVGELAVKGARKVFEVGKTVVKKVAQKAADIGSRVLEHVGNLVSNFAGFLGF</sequence>
<evidence type="ECO:0000256" key="1">
    <source>
        <dbReference type="SAM" id="MobiDB-lite"/>
    </source>
</evidence>
<proteinExistence type="predicted"/>
<name>E2ZJ97_9FIRM</name>
<protein>
    <submittedName>
        <fullName evidence="2">Uncharacterized protein</fullName>
    </submittedName>
</protein>
<evidence type="ECO:0000313" key="2">
    <source>
        <dbReference type="EMBL" id="EFQ06732.1"/>
    </source>
</evidence>
<dbReference type="STRING" id="748224.HMPREF9436_01744"/>
<evidence type="ECO:0000313" key="3">
    <source>
        <dbReference type="Proteomes" id="UP000006028"/>
    </source>
</evidence>
<feature type="region of interest" description="Disordered" evidence="1">
    <location>
        <begin position="256"/>
        <end position="280"/>
    </location>
</feature>
<accession>E2ZJ97</accession>
<dbReference type="EMBL" id="AECU01000140">
    <property type="protein sequence ID" value="EFQ06732.1"/>
    <property type="molecule type" value="Genomic_DNA"/>
</dbReference>
<dbReference type="Proteomes" id="UP000006028">
    <property type="component" value="Unassembled WGS sequence"/>
</dbReference>
<dbReference type="RefSeq" id="WP_005942713.1">
    <property type="nucleotide sequence ID" value="NZ_GL538328.1"/>
</dbReference>
<dbReference type="AlphaFoldDB" id="E2ZJ97"/>
<dbReference type="eggNOG" id="ENOG502Z85I">
    <property type="taxonomic scope" value="Bacteria"/>
</dbReference>
<dbReference type="HOGENOM" id="CLU_520521_0_0_9"/>
<dbReference type="BioCyc" id="FCF748224-HMP:GTSS-1801-MONOMER"/>
<gene>
    <name evidence="2" type="ORF">HMPREF9436_01744</name>
</gene>
<reference evidence="2 3" key="1">
    <citation type="submission" date="2010-08" db="EMBL/GenBank/DDBJ databases">
        <authorList>
            <person name="Weinstock G."/>
            <person name="Sodergren E."/>
            <person name="Clifton S."/>
            <person name="Fulton L."/>
            <person name="Fulton B."/>
            <person name="Courtney L."/>
            <person name="Fronick C."/>
            <person name="Harrison M."/>
            <person name="Strong C."/>
            <person name="Farmer C."/>
            <person name="Delahaunty K."/>
            <person name="Markovic C."/>
            <person name="Hall O."/>
            <person name="Minx P."/>
            <person name="Tomlinson C."/>
            <person name="Mitreva M."/>
            <person name="Hou S."/>
            <person name="Chen J."/>
            <person name="Wollam A."/>
            <person name="Pepin K.H."/>
            <person name="Johnson M."/>
            <person name="Bhonagiri V."/>
            <person name="Zhang X."/>
            <person name="Suruliraj S."/>
            <person name="Warren W."/>
            <person name="Chinwalla A."/>
            <person name="Mardis E.R."/>
            <person name="Wilson R.K."/>
        </authorList>
    </citation>
    <scope>NUCLEOTIDE SEQUENCE [LARGE SCALE GENOMIC DNA]</scope>
    <source>
        <strain evidence="2 3">KLE1255</strain>
    </source>
</reference>
<comment type="caution">
    <text evidence="2">The sequence shown here is derived from an EMBL/GenBank/DDBJ whole genome shotgun (WGS) entry which is preliminary data.</text>
</comment>